<evidence type="ECO:0000313" key="3">
    <source>
        <dbReference type="Proteomes" id="UP001066276"/>
    </source>
</evidence>
<sequence>MKMSCMVLRVVFVRRTQAIWKVYGFWDLQKLNTFKVLYRKLIFELHRCFPEPFRRVRNRKTKKLQGSPGYSSPRTAVNGQKIS</sequence>
<evidence type="ECO:0000256" key="1">
    <source>
        <dbReference type="SAM" id="MobiDB-lite"/>
    </source>
</evidence>
<name>A0AAV7RHT9_PLEWA</name>
<keyword evidence="3" id="KW-1185">Reference proteome</keyword>
<proteinExistence type="predicted"/>
<feature type="region of interest" description="Disordered" evidence="1">
    <location>
        <begin position="59"/>
        <end position="83"/>
    </location>
</feature>
<dbReference type="AlphaFoldDB" id="A0AAV7RHT9"/>
<feature type="compositionally biased region" description="Polar residues" evidence="1">
    <location>
        <begin position="68"/>
        <end position="83"/>
    </location>
</feature>
<dbReference type="EMBL" id="JANPWB010000009">
    <property type="protein sequence ID" value="KAJ1152421.1"/>
    <property type="molecule type" value="Genomic_DNA"/>
</dbReference>
<evidence type="ECO:0000313" key="2">
    <source>
        <dbReference type="EMBL" id="KAJ1152421.1"/>
    </source>
</evidence>
<accession>A0AAV7RHT9</accession>
<organism evidence="2 3">
    <name type="scientific">Pleurodeles waltl</name>
    <name type="common">Iberian ribbed newt</name>
    <dbReference type="NCBI Taxonomy" id="8319"/>
    <lineage>
        <taxon>Eukaryota</taxon>
        <taxon>Metazoa</taxon>
        <taxon>Chordata</taxon>
        <taxon>Craniata</taxon>
        <taxon>Vertebrata</taxon>
        <taxon>Euteleostomi</taxon>
        <taxon>Amphibia</taxon>
        <taxon>Batrachia</taxon>
        <taxon>Caudata</taxon>
        <taxon>Salamandroidea</taxon>
        <taxon>Salamandridae</taxon>
        <taxon>Pleurodelinae</taxon>
        <taxon>Pleurodeles</taxon>
    </lineage>
</organism>
<dbReference type="Proteomes" id="UP001066276">
    <property type="component" value="Chromosome 5"/>
</dbReference>
<gene>
    <name evidence="2" type="ORF">NDU88_005196</name>
</gene>
<comment type="caution">
    <text evidence="2">The sequence shown here is derived from an EMBL/GenBank/DDBJ whole genome shotgun (WGS) entry which is preliminary data.</text>
</comment>
<reference evidence="2" key="1">
    <citation type="journal article" date="2022" name="bioRxiv">
        <title>Sequencing and chromosome-scale assembly of the giantPleurodeles waltlgenome.</title>
        <authorList>
            <person name="Brown T."/>
            <person name="Elewa A."/>
            <person name="Iarovenko S."/>
            <person name="Subramanian E."/>
            <person name="Araus A.J."/>
            <person name="Petzold A."/>
            <person name="Susuki M."/>
            <person name="Suzuki K.-i.T."/>
            <person name="Hayashi T."/>
            <person name="Toyoda A."/>
            <person name="Oliveira C."/>
            <person name="Osipova E."/>
            <person name="Leigh N.D."/>
            <person name="Simon A."/>
            <person name="Yun M.H."/>
        </authorList>
    </citation>
    <scope>NUCLEOTIDE SEQUENCE</scope>
    <source>
        <strain evidence="2">20211129_DDA</strain>
        <tissue evidence="2">Liver</tissue>
    </source>
</reference>
<protein>
    <submittedName>
        <fullName evidence="2">Uncharacterized protein</fullName>
    </submittedName>
</protein>